<dbReference type="Pfam" id="PF00069">
    <property type="entry name" value="Pkinase"/>
    <property type="match status" value="1"/>
</dbReference>
<feature type="repeat" description="WD" evidence="5">
    <location>
        <begin position="1092"/>
        <end position="1133"/>
    </location>
</feature>
<dbReference type="InterPro" id="IPR000719">
    <property type="entry name" value="Prot_kinase_dom"/>
</dbReference>
<dbReference type="SUPFAM" id="SSF50998">
    <property type="entry name" value="Quinoprotein alcohol dehydrogenase-like"/>
    <property type="match status" value="1"/>
</dbReference>
<evidence type="ECO:0000313" key="9">
    <source>
        <dbReference type="Proteomes" id="UP000005801"/>
    </source>
</evidence>
<dbReference type="InterPro" id="IPR017441">
    <property type="entry name" value="Protein_kinase_ATP_BS"/>
</dbReference>
<sequence>MNVPPMPSRLSALTERELRRVGARQRSDPFAFALSCYHVEARLGLGALPPRVGHYELQRRLGQGGMGAVYLAHDLQLDRPAALKCIQPSDDPTHQVRLEREALAMARVDHPNVIDIYRIGEHEGSTYIAMEYVEGQTLRDWLKGPCSQRERLTAFKAAGRGLAAAHQRGLVHRDFKPDNVMIDASDHVRVLDFGLAWTQGEELGVERPLAKVGRPRGRGGGATLTRTGAILGTPAYMSPEQFQGRATTAASDQFSFCIALYEALYGERPFAADTREGLVEAVTKGLLREPPVDAQVPAWLRELVCRGLAPEPRERHASMQALLSTLVVGELEHDEDGREPPSHVVVLYDPRDRPAAQRLCEDLLSLGVRPWIDLWELEPGADWSLRLEAAILEAPALLSCHDPRGASYYAAVRARERREPATVYRAILPSTVSPPAPGGATRMREASWPDDVLALARRVGVDRERSRWLAYETGRGPIAAESSSAGGVPTTVGALPDQGRALSPYRGLEPFREAHARWLFGRSAEVSRLLAALERGERFVTLVGASGSGKSSLLMAGLCPALRCGALGARDWSVAYLRPGARPCEALARALATHCEGAPSAAALLDNPASLLSSLSRREGRLLLVIDQLEELFTMAGLDAAAPAREARAFVANLVEATQPQVQLDSRVWVVASLRADFLQPALQAGGLGQVMRESARATLATLDAAQVRATIERPLARVGYRIEPALVDKLVLASSEPGRLPLLQYVLGELWERRDETHKTLRAAVYEELGGLEGALAATAERTLDQLRLEHGARAEPAVRQLMTRLVHVSPGNAPFTRRPVPVAELAQGALATRVREAFVVEARVLVLHRDTMELAHEKLVQVWDTLRGWLEDDRRALALREEIAADAQRYAAARDREFLWDHERLGLAREILAGSSVLLGPREDGFLRAGERAARARRSVGAAVVVGLLVAAAVVVVVVLGINGQLAAQDALLQEQIEAIAAGNVALDRERRARDAALAADIARIPGNEIEALVTAVGAYEPDERDVPEAVFTGLTHALESVRGGLGLLGHERELHDLAYSPDGATLVTASADGSLRVWDANTAVERTRLDGHEGPVLAVDFSPDGTRIASAGRDGSARVWDLSAESSPVVLRPEGPERTTVSALHDVAFGPDGALVITASHTGQATVWSTASGEALLVLDHDHPVRAARFSEDGTQLITADEGGQVQLWDATTGERRGPLVGHTAPVRGLALSPDGTLLASASEDETVRVWDLVTGEARSTLAHGQVVYTVAFSPDGELLATGTFDDETGHLWELATERHLRSFPHEGPVVGVAFSPSGRHLSTASWDGSGRVWGLDPSPALVELEGHGEPIYDLELSPDGRHLATAGGDNDARWWDAATWTPRAVLRGHDLDLDAVAFSPDSSTLATAGWDGVVRLWRTDPEGDVDVSERALVLGKGRIRDLAFMPGGEGLVLARDVTKTAEIWSTAGAYRDEVLELEAPARRVEVSPEGGHLLALDEDGALSLWALPLTEDEPERVPTISAAAFSPGDTHLALAGRDNRIQLRALTSPTSTAAPALEGHTGPVIGLAFSPDGRRLASLSEDDSVRVWDLASGETIVSLPRAGALDLLFSAQGDQLITAGREGRVRVHDLRPHTWYAWGCSALSALDVDTLHSPTRCADLPAPPEPVAGHRGGSSPRVILGPTTREPSPGQPLTVHGVELVYIPGGRFLMGSSDGEGMIRERPRHEVELDGFYLARTEVTNAQYARYLEANPGAPLPAFWDDERFNQPEQPVVGISWFEAMAYCDWAGLTLPTEAQWEYATRGGERALYWFGDEVEDLARFAWVERNANGRPHRVGTKDLNGFGFHDVAGNVGEWVQDRYGSYSVAPRMGDGLRYRPSGRVSRVERGGSW</sequence>
<dbReference type="eggNOG" id="COG0515">
    <property type="taxonomic scope" value="Bacteria"/>
</dbReference>
<dbReference type="InterPro" id="IPR050505">
    <property type="entry name" value="WDR55/POC1"/>
</dbReference>
<dbReference type="EMBL" id="ABCS01000104">
    <property type="protein sequence ID" value="EDM75102.1"/>
    <property type="molecule type" value="Genomic_DNA"/>
</dbReference>
<gene>
    <name evidence="8" type="ORF">PPSIR1_00410</name>
</gene>
<comment type="caution">
    <text evidence="8">The sequence shown here is derived from an EMBL/GenBank/DDBJ whole genome shotgun (WGS) entry which is preliminary data.</text>
</comment>
<evidence type="ECO:0000259" key="7">
    <source>
        <dbReference type="PROSITE" id="PS50011"/>
    </source>
</evidence>
<dbReference type="GO" id="GO:0004672">
    <property type="term" value="F:protein kinase activity"/>
    <property type="evidence" value="ECO:0007669"/>
    <property type="project" value="InterPro"/>
</dbReference>
<dbReference type="InterPro" id="IPR019775">
    <property type="entry name" value="WD40_repeat_CS"/>
</dbReference>
<dbReference type="InterPro" id="IPR036322">
    <property type="entry name" value="WD40_repeat_dom_sf"/>
</dbReference>
<proteinExistence type="predicted"/>
<keyword evidence="4 6" id="KW-0067">ATP-binding</keyword>
<dbReference type="InterPro" id="IPR011047">
    <property type="entry name" value="Quinoprotein_ADH-like_sf"/>
</dbReference>
<feature type="repeat" description="WD" evidence="5">
    <location>
        <begin position="1348"/>
        <end position="1380"/>
    </location>
</feature>
<dbReference type="SUPFAM" id="SSF56112">
    <property type="entry name" value="Protein kinase-like (PK-like)"/>
    <property type="match status" value="1"/>
</dbReference>
<accession>A6GGC8</accession>
<feature type="repeat" description="WD" evidence="5">
    <location>
        <begin position="1561"/>
        <end position="1602"/>
    </location>
</feature>
<dbReference type="PROSITE" id="PS00108">
    <property type="entry name" value="PROTEIN_KINASE_ST"/>
    <property type="match status" value="1"/>
</dbReference>
<dbReference type="InterPro" id="IPR005532">
    <property type="entry name" value="SUMF_dom"/>
</dbReference>
<dbReference type="Gene3D" id="1.10.510.10">
    <property type="entry name" value="Transferase(Phosphotransferase) domain 1"/>
    <property type="match status" value="1"/>
</dbReference>
<dbReference type="SUPFAM" id="SSF50978">
    <property type="entry name" value="WD40 repeat-like"/>
    <property type="match status" value="1"/>
</dbReference>
<dbReference type="InterPro" id="IPR049052">
    <property type="entry name" value="nSTAND1"/>
</dbReference>
<dbReference type="Gene3D" id="2.130.10.10">
    <property type="entry name" value="YVTN repeat-like/Quinoprotein amine dehydrogenase"/>
    <property type="match status" value="5"/>
</dbReference>
<dbReference type="InterPro" id="IPR011009">
    <property type="entry name" value="Kinase-like_dom_sf"/>
</dbReference>
<dbReference type="RefSeq" id="WP_006975768.1">
    <property type="nucleotide sequence ID" value="NZ_ABCS01000104.1"/>
</dbReference>
<keyword evidence="9" id="KW-1185">Reference proteome</keyword>
<dbReference type="Pfam" id="PF00400">
    <property type="entry name" value="WD40"/>
    <property type="match status" value="9"/>
</dbReference>
<dbReference type="Gene3D" id="3.30.200.20">
    <property type="entry name" value="Phosphorylase Kinase, domain 1"/>
    <property type="match status" value="1"/>
</dbReference>
<dbReference type="PRINTS" id="PR00320">
    <property type="entry name" value="GPROTEINBRPT"/>
</dbReference>
<dbReference type="InterPro" id="IPR027417">
    <property type="entry name" value="P-loop_NTPase"/>
</dbReference>
<feature type="binding site" evidence="6">
    <location>
        <position position="84"/>
    </location>
    <ligand>
        <name>ATP</name>
        <dbReference type="ChEBI" id="CHEBI:30616"/>
    </ligand>
</feature>
<evidence type="ECO:0000256" key="2">
    <source>
        <dbReference type="ARBA" id="ARBA00022737"/>
    </source>
</evidence>
<evidence type="ECO:0000256" key="4">
    <source>
        <dbReference type="ARBA" id="ARBA00022840"/>
    </source>
</evidence>
<keyword evidence="2" id="KW-0677">Repeat</keyword>
<feature type="non-terminal residue" evidence="8">
    <location>
        <position position="1894"/>
    </location>
</feature>
<feature type="repeat" description="WD" evidence="5">
    <location>
        <begin position="1140"/>
        <end position="1181"/>
    </location>
</feature>
<keyword evidence="3 6" id="KW-0547">Nucleotide-binding</keyword>
<dbReference type="GO" id="GO:0005524">
    <property type="term" value="F:ATP binding"/>
    <property type="evidence" value="ECO:0007669"/>
    <property type="project" value="UniProtKB-UniRule"/>
</dbReference>
<dbReference type="InterPro" id="IPR015943">
    <property type="entry name" value="WD40/YVTN_repeat-like_dom_sf"/>
</dbReference>
<feature type="repeat" description="WD" evidence="5">
    <location>
        <begin position="1050"/>
        <end position="1091"/>
    </location>
</feature>
<feature type="repeat" description="WD" evidence="5">
    <location>
        <begin position="1223"/>
        <end position="1264"/>
    </location>
</feature>
<dbReference type="Pfam" id="PF03781">
    <property type="entry name" value="FGE-sulfatase"/>
    <property type="match status" value="1"/>
</dbReference>
<dbReference type="SUPFAM" id="SSF52200">
    <property type="entry name" value="Toll/Interleukin receptor TIR domain"/>
    <property type="match status" value="1"/>
</dbReference>
<dbReference type="InterPro" id="IPR035897">
    <property type="entry name" value="Toll_tir_struct_dom_sf"/>
</dbReference>
<dbReference type="eggNOG" id="COG2319">
    <property type="taxonomic scope" value="Bacteria"/>
</dbReference>
<feature type="repeat" description="WD" evidence="5">
    <location>
        <begin position="1181"/>
        <end position="1222"/>
    </location>
</feature>
<dbReference type="InterPro" id="IPR001680">
    <property type="entry name" value="WD40_rpt"/>
</dbReference>
<evidence type="ECO:0000256" key="3">
    <source>
        <dbReference type="ARBA" id="ARBA00022741"/>
    </source>
</evidence>
<dbReference type="InterPro" id="IPR020472">
    <property type="entry name" value="WD40_PAC1"/>
</dbReference>
<dbReference type="CDD" id="cd00200">
    <property type="entry name" value="WD40"/>
    <property type="match status" value="2"/>
</dbReference>
<dbReference type="SMART" id="SM00320">
    <property type="entry name" value="WD40"/>
    <property type="match status" value="14"/>
</dbReference>
<dbReference type="Proteomes" id="UP000005801">
    <property type="component" value="Unassembled WGS sequence"/>
</dbReference>
<dbReference type="Gene3D" id="3.40.50.10140">
    <property type="entry name" value="Toll/interleukin-1 receptor homology (TIR) domain"/>
    <property type="match status" value="1"/>
</dbReference>
<dbReference type="Gene3D" id="3.90.1580.10">
    <property type="entry name" value="paralog of FGE (formylglycine-generating enzyme)"/>
    <property type="match status" value="1"/>
</dbReference>
<protein>
    <submittedName>
        <fullName evidence="8">WD-40 repeat</fullName>
    </submittedName>
</protein>
<dbReference type="PROSITE" id="PS50011">
    <property type="entry name" value="PROTEIN_KINASE_DOM"/>
    <property type="match status" value="1"/>
</dbReference>
<reference evidence="8 9" key="1">
    <citation type="submission" date="2007-06" db="EMBL/GenBank/DDBJ databases">
        <authorList>
            <person name="Shimkets L."/>
            <person name="Ferriera S."/>
            <person name="Johnson J."/>
            <person name="Kravitz S."/>
            <person name="Beeson K."/>
            <person name="Sutton G."/>
            <person name="Rogers Y.-H."/>
            <person name="Friedman R."/>
            <person name="Frazier M."/>
            <person name="Venter J.C."/>
        </authorList>
    </citation>
    <scope>NUCLEOTIDE SEQUENCE [LARGE SCALE GENOMIC DNA]</scope>
    <source>
        <strain evidence="8 9">SIR-1</strain>
    </source>
</reference>
<dbReference type="PROSITE" id="PS50294">
    <property type="entry name" value="WD_REPEATS_REGION"/>
    <property type="match status" value="8"/>
</dbReference>
<dbReference type="GO" id="GO:0007165">
    <property type="term" value="P:signal transduction"/>
    <property type="evidence" value="ECO:0007669"/>
    <property type="project" value="InterPro"/>
</dbReference>
<dbReference type="Pfam" id="PF20703">
    <property type="entry name" value="nSTAND1"/>
    <property type="match status" value="1"/>
</dbReference>
<dbReference type="Pfam" id="PF13676">
    <property type="entry name" value="TIR_2"/>
    <property type="match status" value="1"/>
</dbReference>
<dbReference type="InterPro" id="IPR042095">
    <property type="entry name" value="SUMF_sf"/>
</dbReference>
<dbReference type="InterPro" id="IPR008271">
    <property type="entry name" value="Ser/Thr_kinase_AS"/>
</dbReference>
<dbReference type="OrthoDB" id="9801841at2"/>
<dbReference type="InterPro" id="IPR016187">
    <property type="entry name" value="CTDL_fold"/>
</dbReference>
<dbReference type="InterPro" id="IPR000157">
    <property type="entry name" value="TIR_dom"/>
</dbReference>
<evidence type="ECO:0000256" key="6">
    <source>
        <dbReference type="PROSITE-ProRule" id="PRU10141"/>
    </source>
</evidence>
<dbReference type="STRING" id="391625.PPSIR1_00410"/>
<evidence type="ECO:0000256" key="1">
    <source>
        <dbReference type="ARBA" id="ARBA00022574"/>
    </source>
</evidence>
<name>A6GGC8_9BACT</name>
<keyword evidence="1 5" id="KW-0853">WD repeat</keyword>
<dbReference type="SUPFAM" id="SSF56436">
    <property type="entry name" value="C-type lectin-like"/>
    <property type="match status" value="1"/>
</dbReference>
<dbReference type="PANTHER" id="PTHR44019:SF8">
    <property type="entry name" value="POC1 CENTRIOLAR PROTEIN HOMOLOG"/>
    <property type="match status" value="1"/>
</dbReference>
<dbReference type="PROSITE" id="PS50082">
    <property type="entry name" value="WD_REPEATS_2"/>
    <property type="match status" value="9"/>
</dbReference>
<dbReference type="PROSITE" id="PS00107">
    <property type="entry name" value="PROTEIN_KINASE_ATP"/>
    <property type="match status" value="1"/>
</dbReference>
<feature type="repeat" description="WD" evidence="5">
    <location>
        <begin position="1390"/>
        <end position="1421"/>
    </location>
</feature>
<feature type="repeat" description="WD" evidence="5">
    <location>
        <begin position="1306"/>
        <end position="1347"/>
    </location>
</feature>
<dbReference type="CDD" id="cd14014">
    <property type="entry name" value="STKc_PknB_like"/>
    <property type="match status" value="1"/>
</dbReference>
<dbReference type="PANTHER" id="PTHR44019">
    <property type="entry name" value="WD REPEAT-CONTAINING PROTEIN 55"/>
    <property type="match status" value="1"/>
</dbReference>
<feature type="domain" description="Protein kinase" evidence="7">
    <location>
        <begin position="55"/>
        <end position="327"/>
    </location>
</feature>
<dbReference type="PROSITE" id="PS00678">
    <property type="entry name" value="WD_REPEATS_1"/>
    <property type="match status" value="4"/>
</dbReference>
<organism evidence="8 9">
    <name type="scientific">Plesiocystis pacifica SIR-1</name>
    <dbReference type="NCBI Taxonomy" id="391625"/>
    <lineage>
        <taxon>Bacteria</taxon>
        <taxon>Pseudomonadati</taxon>
        <taxon>Myxococcota</taxon>
        <taxon>Polyangia</taxon>
        <taxon>Nannocystales</taxon>
        <taxon>Nannocystaceae</taxon>
        <taxon>Plesiocystis</taxon>
    </lineage>
</organism>
<evidence type="ECO:0000256" key="5">
    <source>
        <dbReference type="PROSITE-ProRule" id="PRU00221"/>
    </source>
</evidence>
<dbReference type="SUPFAM" id="SSF52540">
    <property type="entry name" value="P-loop containing nucleoside triphosphate hydrolases"/>
    <property type="match status" value="1"/>
</dbReference>
<evidence type="ECO:0000313" key="8">
    <source>
        <dbReference type="EMBL" id="EDM75102.1"/>
    </source>
</evidence>